<protein>
    <submittedName>
        <fullName evidence="1">Uncharacterized protein</fullName>
    </submittedName>
</protein>
<dbReference type="EMBL" id="CM040979">
    <property type="protein sequence ID" value="MCJ8732909.1"/>
    <property type="molecule type" value="Genomic_DNA"/>
</dbReference>
<reference evidence="1" key="1">
    <citation type="submission" date="2020-02" db="EMBL/GenBank/DDBJ databases">
        <title>Genome sequencing of the panga catfish, Pangasius djambal.</title>
        <authorList>
            <person name="Wen M."/>
            <person name="Zahm M."/>
            <person name="Roques C."/>
            <person name="Cabau C."/>
            <person name="Klopp C."/>
            <person name="Donnadieu C."/>
            <person name="Jouanno E."/>
            <person name="Avarre J.-C."/>
            <person name="Campet M."/>
            <person name="Ha T."/>
            <person name="Dugue R."/>
            <person name="Lampietro C."/>
            <person name="Louis A."/>
            <person name="Herpin A."/>
            <person name="Echchiki A."/>
            <person name="Berthelot C."/>
            <person name="Parey E."/>
            <person name="Roest-Crollius H."/>
            <person name="Braasch I."/>
            <person name="Postlethwait J.H."/>
            <person name="Bobe J."/>
            <person name="Montfort J."/>
            <person name="Bouchez O."/>
            <person name="Begum T."/>
            <person name="Schartl M."/>
            <person name="Gustiano R."/>
            <person name="Guiguen Y."/>
        </authorList>
    </citation>
    <scope>NUCLEOTIDE SEQUENCE</scope>
    <source>
        <strain evidence="1">Pdj_M5554</strain>
    </source>
</reference>
<evidence type="ECO:0000313" key="1">
    <source>
        <dbReference type="EMBL" id="MCJ8732909.1"/>
    </source>
</evidence>
<accession>A0ACC5YB36</accession>
<sequence length="1272" mass="143982">MPTLKKVTRISKDKHEEQETVKLKKVYKPSPEEHEEIKKVYAEAATEILITESYEAERQFEKYERIKRTEIIRPEKDKITSVEPDEEPEKTKTEEEKVEKPDLKKIAKIPKQDVPEEPGLALKKIKKLPPETKEQETVKLKPFEKPGKPVPEPAKDTKIEPMEKEPVSFQKGREPISFEKAEKPQKADEQKEPEVTKKKTEPPKPDEKMPDEAVHKPVDRAKKEEQAKEPDTPLWKGKRIPKQDEEPEKVQLKPFTKKPSAGSPEEKEAPEPKERQPVEISPPSRTPKTELLKEPKTPQKEVEIPEKEVEKKPSAVPKEEEKKEFPKKVTPVKKEVTPKKEDEKKPLVIKKGSLPKEPEKEEVILKPTELAKKGLEPKKTPSPKVTQAEPTELAPLERKPSVGVAKQTPSPGDAGRGRGLKPGAGGDKPPGQSPFEYTLKAVPLKFVKELKDIVLQEAESIGSSAVFECQISPSTAVTAWVKDGSNLRESPKYKFTSDGKDRKLAIIDVQLSDTGEYTCVGKLGNKEKTSTAKLIVEELPVRFTKNLEDDVAVIKGQPMYLTCELSKDRDVIWKKNGEPLSEIAGKIAINVIGLQRAVTIQDANDDDAGVYTCECENLKTQSNVKITEIIRDWLVKPLRNQHVKPKATATFKCELFKDTPNWKWFKGNEEIPNEPSDKTEVKKEGKDITLTIKNAQPNDVDEYAIEVEGRRYTAKLTLGEGDAYFTVKLQDYTAVEKDEVTLDCELSKDVPVKWFHNEIEIKASKMVSMKVEGNRRILHIKKVENKDKGQYVCDCGTDKTMATVNIEARDIKVVRPMYGVELYDGETARFEVELSEDDVHGQWKLKGDVLSQSPDVEIIEDGAKHTLTLYNCKVPQSGEVSFQGANAKCSANLKVKELPITFLTPLSDVQVYEKDEARFECEISREPKAFRWLKGTQELKADDKFDILTEGKRHTLVVKSAAYDDEAKYMFEAEDKRTSAKLIIQGIRLEFIKPIKDVTVKERETAEFSIELSHEKVQVTWYKNDVRLHPSKVVHMSEHGKIHTLSFKEVSIDDTSLIKAEALGKSCEAMLTVLEGEAYFTTKLQDYTAVEKDEVVLICELSKPSAEVKWFKDGKEITPSKNILIKADGKKRILTVKRADKGNIGQYTCDCGTDKTTAKLNIEDRDIKVVRPLYSVEVIETDTARFETEISEEDVHGHWKLKGEALHQSPDCEIKEEGTKHMLILYSVRKDMAGGVDFSAANAKSSAHLRVKGENDAEKVYIHGGHFRYDRR</sequence>
<organism evidence="1 2">
    <name type="scientific">Pangasius djambal</name>
    <dbReference type="NCBI Taxonomy" id="1691987"/>
    <lineage>
        <taxon>Eukaryota</taxon>
        <taxon>Metazoa</taxon>
        <taxon>Chordata</taxon>
        <taxon>Craniata</taxon>
        <taxon>Vertebrata</taxon>
        <taxon>Euteleostomi</taxon>
        <taxon>Actinopterygii</taxon>
        <taxon>Neopterygii</taxon>
        <taxon>Teleostei</taxon>
        <taxon>Ostariophysi</taxon>
        <taxon>Siluriformes</taxon>
        <taxon>Pangasiidae</taxon>
        <taxon>Pangasius</taxon>
    </lineage>
</organism>
<evidence type="ECO:0000313" key="2">
    <source>
        <dbReference type="Proteomes" id="UP000830395"/>
    </source>
</evidence>
<gene>
    <name evidence="1" type="ORF">PDJAM_G00216330</name>
</gene>
<dbReference type="Proteomes" id="UP000830395">
    <property type="component" value="Chromosome 5"/>
</dbReference>
<comment type="caution">
    <text evidence="1">The sequence shown here is derived from an EMBL/GenBank/DDBJ whole genome shotgun (WGS) entry which is preliminary data.</text>
</comment>
<proteinExistence type="predicted"/>
<name>A0ACC5YB36_9TELE</name>
<keyword evidence="2" id="KW-1185">Reference proteome</keyword>